<dbReference type="EMBL" id="JAWPEI010000004">
    <property type="protein sequence ID" value="KAK4729566.1"/>
    <property type="molecule type" value="Genomic_DNA"/>
</dbReference>
<reference evidence="1 2" key="1">
    <citation type="submission" date="2023-10" db="EMBL/GenBank/DDBJ databases">
        <title>Genome-Wide Identification Analysis in wild type Solanum Pinnatisectum Reveals Some Genes Defensing Phytophthora Infestans.</title>
        <authorList>
            <person name="Sun C."/>
        </authorList>
    </citation>
    <scope>NUCLEOTIDE SEQUENCE [LARGE SCALE GENOMIC DNA]</scope>
    <source>
        <strain evidence="1">LQN</strain>
        <tissue evidence="1">Leaf</tissue>
    </source>
</reference>
<evidence type="ECO:0000313" key="2">
    <source>
        <dbReference type="Proteomes" id="UP001311915"/>
    </source>
</evidence>
<gene>
    <name evidence="1" type="ORF">R3W88_022554</name>
</gene>
<proteinExistence type="predicted"/>
<evidence type="ECO:0000313" key="1">
    <source>
        <dbReference type="EMBL" id="KAK4729566.1"/>
    </source>
</evidence>
<sequence>MNLYWARTSKRRVDQLNELDEFRFRAYESSARDPFVRNFFVCTELLAESNPVP</sequence>
<protein>
    <submittedName>
        <fullName evidence="1">Uncharacterized protein</fullName>
    </submittedName>
</protein>
<organism evidence="1 2">
    <name type="scientific">Solanum pinnatisectum</name>
    <name type="common">tansyleaf nightshade</name>
    <dbReference type="NCBI Taxonomy" id="50273"/>
    <lineage>
        <taxon>Eukaryota</taxon>
        <taxon>Viridiplantae</taxon>
        <taxon>Streptophyta</taxon>
        <taxon>Embryophyta</taxon>
        <taxon>Tracheophyta</taxon>
        <taxon>Spermatophyta</taxon>
        <taxon>Magnoliopsida</taxon>
        <taxon>eudicotyledons</taxon>
        <taxon>Gunneridae</taxon>
        <taxon>Pentapetalae</taxon>
        <taxon>asterids</taxon>
        <taxon>lamiids</taxon>
        <taxon>Solanales</taxon>
        <taxon>Solanaceae</taxon>
        <taxon>Solanoideae</taxon>
        <taxon>Solaneae</taxon>
        <taxon>Solanum</taxon>
    </lineage>
</organism>
<comment type="caution">
    <text evidence="1">The sequence shown here is derived from an EMBL/GenBank/DDBJ whole genome shotgun (WGS) entry which is preliminary data.</text>
</comment>
<keyword evidence="2" id="KW-1185">Reference proteome</keyword>
<dbReference type="Proteomes" id="UP001311915">
    <property type="component" value="Unassembled WGS sequence"/>
</dbReference>
<accession>A0AAV9LUX4</accession>
<dbReference type="AlphaFoldDB" id="A0AAV9LUX4"/>
<name>A0AAV9LUX4_9SOLN</name>